<evidence type="ECO:0000256" key="1">
    <source>
        <dbReference type="SAM" id="MobiDB-lite"/>
    </source>
</evidence>
<comment type="caution">
    <text evidence="2">The sequence shown here is derived from an EMBL/GenBank/DDBJ whole genome shotgun (WGS) entry which is preliminary data.</text>
</comment>
<keyword evidence="3" id="KW-1185">Reference proteome</keyword>
<dbReference type="AlphaFoldDB" id="A0A9Q1RFQ0"/>
<gene>
    <name evidence="2" type="ORF">K7X08_025143</name>
</gene>
<dbReference type="EMBL" id="JAJAGQ010000009">
    <property type="protein sequence ID" value="KAJ8554465.1"/>
    <property type="molecule type" value="Genomic_DNA"/>
</dbReference>
<accession>A0A9Q1RFQ0</accession>
<name>A0A9Q1RFQ0_9SOLA</name>
<organism evidence="2 3">
    <name type="scientific">Anisodus acutangulus</name>
    <dbReference type="NCBI Taxonomy" id="402998"/>
    <lineage>
        <taxon>Eukaryota</taxon>
        <taxon>Viridiplantae</taxon>
        <taxon>Streptophyta</taxon>
        <taxon>Embryophyta</taxon>
        <taxon>Tracheophyta</taxon>
        <taxon>Spermatophyta</taxon>
        <taxon>Magnoliopsida</taxon>
        <taxon>eudicotyledons</taxon>
        <taxon>Gunneridae</taxon>
        <taxon>Pentapetalae</taxon>
        <taxon>asterids</taxon>
        <taxon>lamiids</taxon>
        <taxon>Solanales</taxon>
        <taxon>Solanaceae</taxon>
        <taxon>Solanoideae</taxon>
        <taxon>Hyoscyameae</taxon>
        <taxon>Anisodus</taxon>
    </lineage>
</organism>
<sequence length="83" mass="9400">MSDSSNPDPDVSPTVPTLVDEKTLVEHVQEQIEQDDVDNEQAQIPDQVDIEPDQPVHANEQENVDPVQMDEALDEFCLIPFRM</sequence>
<dbReference type="Proteomes" id="UP001152561">
    <property type="component" value="Unassembled WGS sequence"/>
</dbReference>
<evidence type="ECO:0000313" key="3">
    <source>
        <dbReference type="Proteomes" id="UP001152561"/>
    </source>
</evidence>
<feature type="compositionally biased region" description="Low complexity" evidence="1">
    <location>
        <begin position="1"/>
        <end position="18"/>
    </location>
</feature>
<proteinExistence type="predicted"/>
<protein>
    <submittedName>
        <fullName evidence="2">Uncharacterized protein</fullName>
    </submittedName>
</protein>
<evidence type="ECO:0000313" key="2">
    <source>
        <dbReference type="EMBL" id="KAJ8554465.1"/>
    </source>
</evidence>
<feature type="region of interest" description="Disordered" evidence="1">
    <location>
        <begin position="1"/>
        <end position="20"/>
    </location>
</feature>
<reference evidence="3" key="1">
    <citation type="journal article" date="2023" name="Proc. Natl. Acad. Sci. U.S.A.">
        <title>Genomic and structural basis for evolution of tropane alkaloid biosynthesis.</title>
        <authorList>
            <person name="Wanga Y.-J."/>
            <person name="Taina T."/>
            <person name="Yua J.-Y."/>
            <person name="Lia J."/>
            <person name="Xua B."/>
            <person name="Chenc J."/>
            <person name="D'Auriad J.C."/>
            <person name="Huanga J.-P."/>
            <person name="Huanga S.-X."/>
        </authorList>
    </citation>
    <scope>NUCLEOTIDE SEQUENCE [LARGE SCALE GENOMIC DNA]</scope>
    <source>
        <strain evidence="3">cv. KIB-2019</strain>
    </source>
</reference>